<gene>
    <name evidence="1" type="ORF">RIMI_LOCUS11233918</name>
</gene>
<feature type="non-terminal residue" evidence="1">
    <location>
        <position position="1"/>
    </location>
</feature>
<name>A0ABN9LNA4_9NEOB</name>
<evidence type="ECO:0000313" key="2">
    <source>
        <dbReference type="Proteomes" id="UP001176940"/>
    </source>
</evidence>
<evidence type="ECO:0000313" key="1">
    <source>
        <dbReference type="EMBL" id="CAJ0946210.1"/>
    </source>
</evidence>
<organism evidence="1 2">
    <name type="scientific">Ranitomeya imitator</name>
    <name type="common">mimic poison frog</name>
    <dbReference type="NCBI Taxonomy" id="111125"/>
    <lineage>
        <taxon>Eukaryota</taxon>
        <taxon>Metazoa</taxon>
        <taxon>Chordata</taxon>
        <taxon>Craniata</taxon>
        <taxon>Vertebrata</taxon>
        <taxon>Euteleostomi</taxon>
        <taxon>Amphibia</taxon>
        <taxon>Batrachia</taxon>
        <taxon>Anura</taxon>
        <taxon>Neobatrachia</taxon>
        <taxon>Hyloidea</taxon>
        <taxon>Dendrobatidae</taxon>
        <taxon>Dendrobatinae</taxon>
        <taxon>Ranitomeya</taxon>
    </lineage>
</organism>
<dbReference type="EMBL" id="CAUEEQ010025197">
    <property type="protein sequence ID" value="CAJ0946210.1"/>
    <property type="molecule type" value="Genomic_DNA"/>
</dbReference>
<comment type="caution">
    <text evidence="1">The sequence shown here is derived from an EMBL/GenBank/DDBJ whole genome shotgun (WGS) entry which is preliminary data.</text>
</comment>
<accession>A0ABN9LNA4</accession>
<keyword evidence="2" id="KW-1185">Reference proteome</keyword>
<sequence length="164" mass="18477">QELNNEQIDNLNDENWKALYQELEDVLKENTCTVSDVLGIDALENLAEPVAITVSKIVEILRPILTYIDENNIYFYTDNTLMPMSRDDPNALEKSGLDKPAFSALCGLTKKLLAPQCLPYIVGADIPKLIIDLKTQACPGHNKDIVLEDLKNIVRQHIPQRFTV</sequence>
<reference evidence="1" key="1">
    <citation type="submission" date="2023-07" db="EMBL/GenBank/DDBJ databases">
        <authorList>
            <person name="Stuckert A."/>
        </authorList>
    </citation>
    <scope>NUCLEOTIDE SEQUENCE</scope>
</reference>
<protein>
    <submittedName>
        <fullName evidence="1">Uncharacterized protein</fullName>
    </submittedName>
</protein>
<proteinExistence type="predicted"/>
<dbReference type="Proteomes" id="UP001176940">
    <property type="component" value="Unassembled WGS sequence"/>
</dbReference>